<keyword evidence="6 7" id="KW-0472">Membrane</keyword>
<feature type="transmembrane region" description="Helical" evidence="7">
    <location>
        <begin position="37"/>
        <end position="58"/>
    </location>
</feature>
<dbReference type="AlphaFoldDB" id="A0A0U9HH60"/>
<dbReference type="InterPro" id="IPR003416">
    <property type="entry name" value="MgtC/SapB/SrpB/YhiD_fam"/>
</dbReference>
<gene>
    <name evidence="9" type="ORF">TSYNT_7254</name>
</gene>
<dbReference type="Gene3D" id="3.30.70.260">
    <property type="match status" value="1"/>
</dbReference>
<keyword evidence="5 7" id="KW-1133">Transmembrane helix</keyword>
<keyword evidence="4 7" id="KW-0812">Transmembrane</keyword>
<keyword evidence="10" id="KW-1185">Reference proteome</keyword>
<keyword evidence="3" id="KW-1003">Cell membrane</keyword>
<dbReference type="PRINTS" id="PR01837">
    <property type="entry name" value="MGTCSAPBPROT"/>
</dbReference>
<evidence type="ECO:0000256" key="4">
    <source>
        <dbReference type="ARBA" id="ARBA00022692"/>
    </source>
</evidence>
<dbReference type="Pfam" id="PF01842">
    <property type="entry name" value="ACT"/>
    <property type="match status" value="1"/>
</dbReference>
<proteinExistence type="inferred from homology"/>
<evidence type="ECO:0000313" key="10">
    <source>
        <dbReference type="Proteomes" id="UP000062160"/>
    </source>
</evidence>
<dbReference type="Proteomes" id="UP000062160">
    <property type="component" value="Unassembled WGS sequence"/>
</dbReference>
<dbReference type="PANTHER" id="PTHR33778:SF1">
    <property type="entry name" value="MAGNESIUM TRANSPORTER YHID-RELATED"/>
    <property type="match status" value="1"/>
</dbReference>
<accession>A0A0U9HH60</accession>
<evidence type="ECO:0000256" key="7">
    <source>
        <dbReference type="SAM" id="Phobius"/>
    </source>
</evidence>
<feature type="transmembrane region" description="Helical" evidence="7">
    <location>
        <begin position="99"/>
        <end position="118"/>
    </location>
</feature>
<evidence type="ECO:0000256" key="3">
    <source>
        <dbReference type="ARBA" id="ARBA00022475"/>
    </source>
</evidence>
<organism evidence="9">
    <name type="scientific">Tepidanaerobacter syntrophicus</name>
    <dbReference type="NCBI Taxonomy" id="224999"/>
    <lineage>
        <taxon>Bacteria</taxon>
        <taxon>Bacillati</taxon>
        <taxon>Bacillota</taxon>
        <taxon>Clostridia</taxon>
        <taxon>Thermosediminibacterales</taxon>
        <taxon>Tepidanaerobacteraceae</taxon>
        <taxon>Tepidanaerobacter</taxon>
    </lineage>
</organism>
<dbReference type="Pfam" id="PF02308">
    <property type="entry name" value="MgtC"/>
    <property type="match status" value="1"/>
</dbReference>
<evidence type="ECO:0000313" key="9">
    <source>
        <dbReference type="EMBL" id="GAQ25236.1"/>
    </source>
</evidence>
<reference evidence="9" key="1">
    <citation type="journal article" date="2016" name="Genome Announc.">
        <title>Draft Genome Sequence of the Syntrophic Lactate-Degrading Bacterium Tepidanaerobacter syntrophicus JLT.</title>
        <authorList>
            <person name="Matsuura N."/>
            <person name="Ohashi A."/>
            <person name="Tourlousse D.M."/>
            <person name="Sekiguchi Y."/>
        </authorList>
    </citation>
    <scope>NUCLEOTIDE SEQUENCE [LARGE SCALE GENOMIC DNA]</scope>
    <source>
        <strain evidence="9">JL</strain>
    </source>
</reference>
<evidence type="ECO:0000256" key="2">
    <source>
        <dbReference type="ARBA" id="ARBA00009298"/>
    </source>
</evidence>
<evidence type="ECO:0000256" key="1">
    <source>
        <dbReference type="ARBA" id="ARBA00004651"/>
    </source>
</evidence>
<dbReference type="EMBL" id="DF977001">
    <property type="protein sequence ID" value="GAQ25236.1"/>
    <property type="molecule type" value="Genomic_DNA"/>
</dbReference>
<protein>
    <submittedName>
        <fullName evidence="9">Mg2+ transporter-C (MgtC) family protein</fullName>
    </submittedName>
</protein>
<comment type="similarity">
    <text evidence="2">Belongs to the MgtC/SapB family.</text>
</comment>
<comment type="subcellular location">
    <subcellularLocation>
        <location evidence="1">Cell membrane</location>
        <topology evidence="1">Multi-pass membrane protein</topology>
    </subcellularLocation>
</comment>
<name>A0A0U9HH60_9FIRM</name>
<sequence>MLLSNAELTIRLVLSLVLGGIIGLERETTNKPAGFRTHILVCMGSAVIMLTSIFIFSQFQGKTNVDPTRIPAQVVSGIGFLGAGTIIREGASVKGLTTAASLWAVSAIGLAIGAGFYYGATLATFMMLLTLMTFNKLDQLILKKRFLQMLFVVIDDSPGQLGKIGSCLGEMNISIRNIKMESLDENRLMITLMIPKINRLEFEEIKQKLQEIGGVYEVNTEFD</sequence>
<evidence type="ECO:0000256" key="6">
    <source>
        <dbReference type="ARBA" id="ARBA00023136"/>
    </source>
</evidence>
<evidence type="ECO:0000259" key="8">
    <source>
        <dbReference type="PROSITE" id="PS51671"/>
    </source>
</evidence>
<dbReference type="OrthoDB" id="9811198at2"/>
<dbReference type="InterPro" id="IPR049177">
    <property type="entry name" value="MgtC_SapB_SrpB_YhiD_N"/>
</dbReference>
<dbReference type="RefSeq" id="WP_059032639.1">
    <property type="nucleotide sequence ID" value="NZ_DF977001.1"/>
</dbReference>
<dbReference type="GO" id="GO:0005886">
    <property type="term" value="C:plasma membrane"/>
    <property type="evidence" value="ECO:0007669"/>
    <property type="project" value="UniProtKB-SubCell"/>
</dbReference>
<feature type="transmembrane region" description="Helical" evidence="7">
    <location>
        <begin position="6"/>
        <end position="25"/>
    </location>
</feature>
<dbReference type="PANTHER" id="PTHR33778">
    <property type="entry name" value="PROTEIN MGTC"/>
    <property type="match status" value="1"/>
</dbReference>
<evidence type="ECO:0000256" key="5">
    <source>
        <dbReference type="ARBA" id="ARBA00022989"/>
    </source>
</evidence>
<dbReference type="SUPFAM" id="SSF55021">
    <property type="entry name" value="ACT-like"/>
    <property type="match status" value="1"/>
</dbReference>
<dbReference type="InterPro" id="IPR045865">
    <property type="entry name" value="ACT-like_dom_sf"/>
</dbReference>
<dbReference type="STRING" id="224999.GCA_001485475_01251"/>
<dbReference type="PROSITE" id="PS51671">
    <property type="entry name" value="ACT"/>
    <property type="match status" value="1"/>
</dbReference>
<dbReference type="InterPro" id="IPR002912">
    <property type="entry name" value="ACT_dom"/>
</dbReference>
<feature type="domain" description="ACT" evidence="8">
    <location>
        <begin position="149"/>
        <end position="223"/>
    </location>
</feature>